<dbReference type="SUPFAM" id="SSF54695">
    <property type="entry name" value="POZ domain"/>
    <property type="match status" value="1"/>
</dbReference>
<accession>A0AAF3JBL0</accession>
<dbReference type="WBParaSite" id="MBELARI_LOCUS8326">
    <property type="protein sequence ID" value="MBELARI_LOCUS8326"/>
    <property type="gene ID" value="MBELARI_LOCUS8326"/>
</dbReference>
<keyword evidence="1" id="KW-1185">Reference proteome</keyword>
<evidence type="ECO:0000313" key="2">
    <source>
        <dbReference type="WBParaSite" id="MBELARI_LOCUS8326"/>
    </source>
</evidence>
<protein>
    <submittedName>
        <fullName evidence="2 3">BTB domain-containing protein</fullName>
    </submittedName>
</protein>
<dbReference type="WBParaSite" id="MBELARI_LOCUS8743">
    <property type="protein sequence ID" value="MBELARI_LOCUS8743"/>
    <property type="gene ID" value="MBELARI_LOCUS8743"/>
</dbReference>
<reference evidence="2 3" key="1">
    <citation type="submission" date="2024-02" db="UniProtKB">
        <authorList>
            <consortium name="WormBaseParasite"/>
        </authorList>
    </citation>
    <scope>IDENTIFICATION</scope>
</reference>
<dbReference type="AlphaFoldDB" id="A0AAF3JBL0"/>
<dbReference type="InterPro" id="IPR011333">
    <property type="entry name" value="SKP1/BTB/POZ_sf"/>
</dbReference>
<evidence type="ECO:0000313" key="1">
    <source>
        <dbReference type="Proteomes" id="UP000887575"/>
    </source>
</evidence>
<dbReference type="Proteomes" id="UP000887575">
    <property type="component" value="Unassembled WGS sequence"/>
</dbReference>
<sequence>MNDNKIVVTKSHFDDFSVPTPWRKFEVICEGRSLFLNAGWLAELSPFFANYCFGSDKHPGRATYNASEDLHYNELLEFFRCNFYCPMRKPLNISNVTSVLRIAKVFNMRVTIARCEKFIALAAKNLDQTKLLQVTQAVNECDPNSTTLTLLVDRIANLSEKDLSTLHFQDIPGDVVADVFTHRMNSKKGKKKKLCTLM</sequence>
<organism evidence="1 3">
    <name type="scientific">Mesorhabditis belari</name>
    <dbReference type="NCBI Taxonomy" id="2138241"/>
    <lineage>
        <taxon>Eukaryota</taxon>
        <taxon>Metazoa</taxon>
        <taxon>Ecdysozoa</taxon>
        <taxon>Nematoda</taxon>
        <taxon>Chromadorea</taxon>
        <taxon>Rhabditida</taxon>
        <taxon>Rhabditina</taxon>
        <taxon>Rhabditomorpha</taxon>
        <taxon>Rhabditoidea</taxon>
        <taxon>Rhabditidae</taxon>
        <taxon>Mesorhabditinae</taxon>
        <taxon>Mesorhabditis</taxon>
    </lineage>
</organism>
<proteinExistence type="predicted"/>
<name>A0AAF3JBL0_9BILA</name>
<evidence type="ECO:0000313" key="3">
    <source>
        <dbReference type="WBParaSite" id="MBELARI_LOCUS8743"/>
    </source>
</evidence>